<feature type="compositionally biased region" description="Low complexity" evidence="1">
    <location>
        <begin position="181"/>
        <end position="197"/>
    </location>
</feature>
<comment type="caution">
    <text evidence="3">The sequence shown here is derived from an EMBL/GenBank/DDBJ whole genome shotgun (WGS) entry which is preliminary data.</text>
</comment>
<feature type="region of interest" description="Disordered" evidence="1">
    <location>
        <begin position="263"/>
        <end position="291"/>
    </location>
</feature>
<feature type="transmembrane region" description="Helical" evidence="2">
    <location>
        <begin position="202"/>
        <end position="224"/>
    </location>
</feature>
<accession>A0AAD6HPC6</accession>
<dbReference type="AlphaFoldDB" id="A0AAD6HPC6"/>
<keyword evidence="2" id="KW-0472">Membrane</keyword>
<evidence type="ECO:0000313" key="3">
    <source>
        <dbReference type="EMBL" id="KAJ5728119.1"/>
    </source>
</evidence>
<keyword evidence="2" id="KW-1133">Transmembrane helix</keyword>
<dbReference type="EMBL" id="JAQJAN010000005">
    <property type="protein sequence ID" value="KAJ5728119.1"/>
    <property type="molecule type" value="Genomic_DNA"/>
</dbReference>
<reference evidence="3" key="2">
    <citation type="submission" date="2023-01" db="EMBL/GenBank/DDBJ databases">
        <authorList>
            <person name="Petersen C."/>
        </authorList>
    </citation>
    <scope>NUCLEOTIDE SEQUENCE</scope>
    <source>
        <strain evidence="3">IBT 17514</strain>
    </source>
</reference>
<proteinExistence type="predicted"/>
<evidence type="ECO:0000256" key="1">
    <source>
        <dbReference type="SAM" id="MobiDB-lite"/>
    </source>
</evidence>
<protein>
    <submittedName>
        <fullName evidence="3">Uncharacterized protein</fullName>
    </submittedName>
</protein>
<keyword evidence="2" id="KW-0812">Transmembrane</keyword>
<sequence length="291" mass="31090">MTATATTAVTSPPALTTTFTAPTRCFTDTYFIENLSGTDYYTTTVTTGETGWWLQLGPTNWDTCFPSAYEISTDFYYSPGVCPSGYWTASQSVYSDGETRATCCPNNYNVQTRSDLDWFTTNKCTSRATTSSVWTFTKGSTISSLTTSADGINAKGVSIRWRSADFMSQTTATTTNSQLKTSATSSSRPDTSSSGLSTGAKAGIGVGATIGAILVIALGLWVWILRKKNSKNSSGSKSILDIPETHTEPAAELNATNFIVEMPSQRGPPAELGADHTARSLSPVELPTDLK</sequence>
<gene>
    <name evidence="3" type="ORF">N7493_004449</name>
</gene>
<dbReference type="Proteomes" id="UP001215712">
    <property type="component" value="Unassembled WGS sequence"/>
</dbReference>
<keyword evidence="4" id="KW-1185">Reference proteome</keyword>
<reference evidence="3" key="1">
    <citation type="journal article" date="2023" name="IMA Fungus">
        <title>Comparative genomic study of the Penicillium genus elucidates a diverse pangenome and 15 lateral gene transfer events.</title>
        <authorList>
            <person name="Petersen C."/>
            <person name="Sorensen T."/>
            <person name="Nielsen M.R."/>
            <person name="Sondergaard T.E."/>
            <person name="Sorensen J.L."/>
            <person name="Fitzpatrick D.A."/>
            <person name="Frisvad J.C."/>
            <person name="Nielsen K.L."/>
        </authorList>
    </citation>
    <scope>NUCLEOTIDE SEQUENCE</scope>
    <source>
        <strain evidence="3">IBT 17514</strain>
    </source>
</reference>
<evidence type="ECO:0000313" key="4">
    <source>
        <dbReference type="Proteomes" id="UP001215712"/>
    </source>
</evidence>
<evidence type="ECO:0000256" key="2">
    <source>
        <dbReference type="SAM" id="Phobius"/>
    </source>
</evidence>
<organism evidence="3 4">
    <name type="scientific">Penicillium malachiteum</name>
    <dbReference type="NCBI Taxonomy" id="1324776"/>
    <lineage>
        <taxon>Eukaryota</taxon>
        <taxon>Fungi</taxon>
        <taxon>Dikarya</taxon>
        <taxon>Ascomycota</taxon>
        <taxon>Pezizomycotina</taxon>
        <taxon>Eurotiomycetes</taxon>
        <taxon>Eurotiomycetidae</taxon>
        <taxon>Eurotiales</taxon>
        <taxon>Aspergillaceae</taxon>
        <taxon>Penicillium</taxon>
    </lineage>
</organism>
<feature type="region of interest" description="Disordered" evidence="1">
    <location>
        <begin position="172"/>
        <end position="197"/>
    </location>
</feature>
<name>A0AAD6HPC6_9EURO</name>